<dbReference type="GeneID" id="94347240"/>
<dbReference type="KEGG" id="blac:94347240"/>
<keyword evidence="2" id="KW-1185">Reference proteome</keyword>
<dbReference type="Proteomes" id="UP000294530">
    <property type="component" value="Unassembled WGS sequence"/>
</dbReference>
<organism evidence="1 2">
    <name type="scientific">Bremia lactucae</name>
    <name type="common">Lettuce downy mildew</name>
    <dbReference type="NCBI Taxonomy" id="4779"/>
    <lineage>
        <taxon>Eukaryota</taxon>
        <taxon>Sar</taxon>
        <taxon>Stramenopiles</taxon>
        <taxon>Oomycota</taxon>
        <taxon>Peronosporomycetes</taxon>
        <taxon>Peronosporales</taxon>
        <taxon>Peronosporaceae</taxon>
        <taxon>Bremia</taxon>
    </lineage>
</organism>
<reference evidence="1 2" key="1">
    <citation type="journal article" date="2021" name="Genome Biol.">
        <title>AFLAP: assembly-free linkage analysis pipeline using k-mers from genome sequencing data.</title>
        <authorList>
            <person name="Fletcher K."/>
            <person name="Zhang L."/>
            <person name="Gil J."/>
            <person name="Han R."/>
            <person name="Cavanaugh K."/>
            <person name="Michelmore R."/>
        </authorList>
    </citation>
    <scope>NUCLEOTIDE SEQUENCE [LARGE SCALE GENOMIC DNA]</scope>
    <source>
        <strain evidence="1 2">SF5</strain>
    </source>
</reference>
<gene>
    <name evidence="1" type="ORF">CCR75_003475</name>
</gene>
<dbReference type="EMBL" id="SHOA02000003">
    <property type="protein sequence ID" value="TDH68360.1"/>
    <property type="molecule type" value="Genomic_DNA"/>
</dbReference>
<name>A0A976FKB6_BRELC</name>
<proteinExistence type="predicted"/>
<dbReference type="RefSeq" id="XP_067817859.1">
    <property type="nucleotide sequence ID" value="XM_067961569.1"/>
</dbReference>
<protein>
    <submittedName>
        <fullName evidence="1">Uncharacterized protein</fullName>
    </submittedName>
</protein>
<evidence type="ECO:0000313" key="2">
    <source>
        <dbReference type="Proteomes" id="UP000294530"/>
    </source>
</evidence>
<sequence>MNDASSAAAEDSSYRSVVAQKDIAFVVIKGSKQFSEALFVATTVATKRALQNFYYAFEKMNFAGPKELLRGKKGGSILSISLLPINNTDGFKW</sequence>
<dbReference type="AlphaFoldDB" id="A0A976FKB6"/>
<accession>A0A976FKB6</accession>
<evidence type="ECO:0000313" key="1">
    <source>
        <dbReference type="EMBL" id="TDH68360.1"/>
    </source>
</evidence>
<comment type="caution">
    <text evidence="1">The sequence shown here is derived from an EMBL/GenBank/DDBJ whole genome shotgun (WGS) entry which is preliminary data.</text>
</comment>